<protein>
    <submittedName>
        <fullName evidence="2">Uncharacterized protein</fullName>
    </submittedName>
</protein>
<keyword evidence="3" id="KW-1185">Reference proteome</keyword>
<sequence>MASPPRRSRKQRAAAPTKFTDPGSDDDFYPEPSKRASAPKVSSASKAKTTSANLTRSSSSDDVPLMARKKARAVKRAAARRATMRDEDAGYKSSGSNSSIPAVVSEKATKSPEQVSPVSKRGAPREHTDSPAKRTRIVFKNKNRSSDGASSSSPTSPTEPAAPSNLATRSVETTPATSLAPSQPPISRETEVASLMTSPHEATTLHPAGRCPAALRPAALHPVALHLAALHPAGAASLQQFSEFLVHIRNDADAAQKSMQDVLDAQAMQAKITALENQLAALGAQGTQDAQGAGGDLAACQKALDASRAREKELSASFETLKMKNQEQENYIGELRCYVNQLNNELEKGSDFPYEKISDDKIEHQWLQLAHEIQNFTLQALTRDPTRVIAPPGANTAQVTALRAKRKQDPELVNFHFQKHIWDRINNEVFQAGSNIWGGRGGQSFNRLCIDVAGSGAEEMKNFSPLKAQTASILRSTHDDVNKAQVAKLVTGLKADLHVFTNPEMTKDSEKVKGVERRLKEIINRAMHLNRLFMTSRAFFLPMGVQDQYQDDNVDIRYTRGNTENTQLELQVSPQIVKYGDADGYNFESRIIVCRAIVTMCEVKPRGGKRSRE</sequence>
<gene>
    <name evidence="2" type="ORF">B0J15DRAFT_573162</name>
</gene>
<reference evidence="2" key="1">
    <citation type="journal article" date="2021" name="Nat. Commun.">
        <title>Genetic determinants of endophytism in the Arabidopsis root mycobiome.</title>
        <authorList>
            <person name="Mesny F."/>
            <person name="Miyauchi S."/>
            <person name="Thiergart T."/>
            <person name="Pickel B."/>
            <person name="Atanasova L."/>
            <person name="Karlsson M."/>
            <person name="Huettel B."/>
            <person name="Barry K.W."/>
            <person name="Haridas S."/>
            <person name="Chen C."/>
            <person name="Bauer D."/>
            <person name="Andreopoulos W."/>
            <person name="Pangilinan J."/>
            <person name="LaButti K."/>
            <person name="Riley R."/>
            <person name="Lipzen A."/>
            <person name="Clum A."/>
            <person name="Drula E."/>
            <person name="Henrissat B."/>
            <person name="Kohler A."/>
            <person name="Grigoriev I.V."/>
            <person name="Martin F.M."/>
            <person name="Hacquard S."/>
        </authorList>
    </citation>
    <scope>NUCLEOTIDE SEQUENCE</scope>
    <source>
        <strain evidence="2">FSSC 5 MPI-SDFR-AT-0091</strain>
    </source>
</reference>
<dbReference type="Proteomes" id="UP000736672">
    <property type="component" value="Unassembled WGS sequence"/>
</dbReference>
<feature type="compositionally biased region" description="Basic residues" evidence="1">
    <location>
        <begin position="67"/>
        <end position="79"/>
    </location>
</feature>
<feature type="compositionally biased region" description="Low complexity" evidence="1">
    <location>
        <begin position="146"/>
        <end position="164"/>
    </location>
</feature>
<comment type="caution">
    <text evidence="2">The sequence shown here is derived from an EMBL/GenBank/DDBJ whole genome shotgun (WGS) entry which is preliminary data.</text>
</comment>
<feature type="compositionally biased region" description="Basic residues" evidence="1">
    <location>
        <begin position="133"/>
        <end position="143"/>
    </location>
</feature>
<feature type="compositionally biased region" description="Low complexity" evidence="1">
    <location>
        <begin position="35"/>
        <end position="52"/>
    </location>
</feature>
<organism evidence="2 3">
    <name type="scientific">Fusarium solani</name>
    <name type="common">Filamentous fungus</name>
    <dbReference type="NCBI Taxonomy" id="169388"/>
    <lineage>
        <taxon>Eukaryota</taxon>
        <taxon>Fungi</taxon>
        <taxon>Dikarya</taxon>
        <taxon>Ascomycota</taxon>
        <taxon>Pezizomycotina</taxon>
        <taxon>Sordariomycetes</taxon>
        <taxon>Hypocreomycetidae</taxon>
        <taxon>Hypocreales</taxon>
        <taxon>Nectriaceae</taxon>
        <taxon>Fusarium</taxon>
        <taxon>Fusarium solani species complex</taxon>
    </lineage>
</organism>
<feature type="compositionally biased region" description="Basic and acidic residues" evidence="1">
    <location>
        <begin position="123"/>
        <end position="132"/>
    </location>
</feature>
<feature type="region of interest" description="Disordered" evidence="1">
    <location>
        <begin position="1"/>
        <end position="188"/>
    </location>
</feature>
<feature type="compositionally biased region" description="Basic residues" evidence="1">
    <location>
        <begin position="1"/>
        <end position="12"/>
    </location>
</feature>
<proteinExistence type="predicted"/>
<dbReference type="EMBL" id="JAGTJS010000003">
    <property type="protein sequence ID" value="KAH7272427.1"/>
    <property type="molecule type" value="Genomic_DNA"/>
</dbReference>
<dbReference type="AlphaFoldDB" id="A0A9P9L1R2"/>
<evidence type="ECO:0000313" key="2">
    <source>
        <dbReference type="EMBL" id="KAH7272427.1"/>
    </source>
</evidence>
<accession>A0A9P9L1R2</accession>
<dbReference type="OrthoDB" id="442176at2759"/>
<evidence type="ECO:0000313" key="3">
    <source>
        <dbReference type="Proteomes" id="UP000736672"/>
    </source>
</evidence>
<evidence type="ECO:0000256" key="1">
    <source>
        <dbReference type="SAM" id="MobiDB-lite"/>
    </source>
</evidence>
<feature type="compositionally biased region" description="Polar residues" evidence="1">
    <location>
        <begin position="165"/>
        <end position="181"/>
    </location>
</feature>
<name>A0A9P9L1R2_FUSSL</name>